<accession>A0AAU8LZY2</accession>
<dbReference type="EMBL" id="CP159373">
    <property type="protein sequence ID" value="XCN74670.1"/>
    <property type="molecule type" value="Genomic_DNA"/>
</dbReference>
<reference evidence="3" key="2">
    <citation type="submission" date="2024-06" db="EMBL/GenBank/DDBJ databases">
        <authorList>
            <person name="Plum-Jensen L.E."/>
            <person name="Schramm A."/>
            <person name="Marshall I.P.G."/>
        </authorList>
    </citation>
    <scope>NUCLEOTIDE SEQUENCE</scope>
    <source>
        <strain evidence="3">Rat1</strain>
    </source>
</reference>
<feature type="transmembrane region" description="Helical" evidence="1">
    <location>
        <begin position="43"/>
        <end position="65"/>
    </location>
</feature>
<feature type="domain" description="VanZ-like" evidence="2">
    <location>
        <begin position="28"/>
        <end position="126"/>
    </location>
</feature>
<feature type="transmembrane region" description="Helical" evidence="1">
    <location>
        <begin position="77"/>
        <end position="97"/>
    </location>
</feature>
<dbReference type="InterPro" id="IPR006976">
    <property type="entry name" value="VanZ-like"/>
</dbReference>
<keyword evidence="1" id="KW-0812">Transmembrane</keyword>
<dbReference type="AlphaFoldDB" id="A0AAU8LZY2"/>
<feature type="transmembrane region" description="Helical" evidence="1">
    <location>
        <begin position="257"/>
        <end position="278"/>
    </location>
</feature>
<feature type="transmembrane region" description="Helical" evidence="1">
    <location>
        <begin position="138"/>
        <end position="158"/>
    </location>
</feature>
<name>A0AAU8LZY2_9BACT</name>
<feature type="transmembrane region" description="Helical" evidence="1">
    <location>
        <begin position="109"/>
        <end position="126"/>
    </location>
</feature>
<dbReference type="KEGG" id="eaj:Q3M24_08000"/>
<feature type="transmembrane region" description="Helical" evidence="1">
    <location>
        <begin position="331"/>
        <end position="355"/>
    </location>
</feature>
<evidence type="ECO:0000259" key="2">
    <source>
        <dbReference type="Pfam" id="PF04892"/>
    </source>
</evidence>
<protein>
    <submittedName>
        <fullName evidence="3">VanZ family protein</fullName>
    </submittedName>
</protein>
<proteinExistence type="predicted"/>
<reference evidence="3" key="1">
    <citation type="journal article" date="2024" name="Syst. Appl. Microbiol.">
        <title>First single-strain enrichments of Electrothrix cable bacteria, description of E. aestuarii sp. nov. and E. rattekaaiensis sp. nov., and proposal of a cable bacteria taxonomy following the rules of the SeqCode.</title>
        <authorList>
            <person name="Plum-Jensen L.E."/>
            <person name="Schramm A."/>
            <person name="Marshall I.P.G."/>
        </authorList>
    </citation>
    <scope>NUCLEOTIDE SEQUENCE</scope>
    <source>
        <strain evidence="3">Rat1</strain>
    </source>
</reference>
<sequence>MNKSSLYNPLNTLSNALLIYFIFIVFIITLVPFDFQPADHIRIFWNIGLSDTITNIFLFIPIGFLFRLTHRSMPPPYALPTFFFGTLLSLTVETVQIFSPSRYTNPVDVLTNGFGAWLGAMTFNILSNKIQEKENSKIFDLELPLLGQVYLLIPLLWLNGLAQGDDPARLLLPFILGLSGVFILVMVWKNRWMRDQTFSPKKISLITVCWFMIGVTPSFFRYPIQVMGQVVLIGAFALFLPHILKKITIKERRIEQLTLKIVLPLYSFYLALVTYWWNPPELENIHKVFLGVAFNKRIEVIFLVVELIASYTLMGYMIAGLRGRKEDSQGCTFTLICFIALTISLITDFMTASLSIENINISRIIVVTAMSFYGAMIYSLQLKTIQRLRKESQKICAHDE</sequence>
<feature type="transmembrane region" description="Helical" evidence="1">
    <location>
        <begin position="298"/>
        <end position="319"/>
    </location>
</feature>
<feature type="transmembrane region" description="Helical" evidence="1">
    <location>
        <begin position="226"/>
        <end position="245"/>
    </location>
</feature>
<organism evidence="3">
    <name type="scientific">Candidatus Electrothrix aestuarii</name>
    <dbReference type="NCBI Taxonomy" id="3062594"/>
    <lineage>
        <taxon>Bacteria</taxon>
        <taxon>Pseudomonadati</taxon>
        <taxon>Thermodesulfobacteriota</taxon>
        <taxon>Desulfobulbia</taxon>
        <taxon>Desulfobulbales</taxon>
        <taxon>Desulfobulbaceae</taxon>
        <taxon>Candidatus Electrothrix</taxon>
    </lineage>
</organism>
<feature type="transmembrane region" description="Helical" evidence="1">
    <location>
        <begin position="203"/>
        <end position="220"/>
    </location>
</feature>
<dbReference type="Pfam" id="PF04892">
    <property type="entry name" value="VanZ"/>
    <property type="match status" value="1"/>
</dbReference>
<feature type="transmembrane region" description="Helical" evidence="1">
    <location>
        <begin position="361"/>
        <end position="380"/>
    </location>
</feature>
<evidence type="ECO:0000313" key="3">
    <source>
        <dbReference type="EMBL" id="XCN74670.1"/>
    </source>
</evidence>
<keyword evidence="1" id="KW-0472">Membrane</keyword>
<gene>
    <name evidence="3" type="ORF">Q3M24_08000</name>
</gene>
<feature type="transmembrane region" description="Helical" evidence="1">
    <location>
        <begin position="170"/>
        <end position="188"/>
    </location>
</feature>
<feature type="transmembrane region" description="Helical" evidence="1">
    <location>
        <begin position="12"/>
        <end position="31"/>
    </location>
</feature>
<evidence type="ECO:0000256" key="1">
    <source>
        <dbReference type="SAM" id="Phobius"/>
    </source>
</evidence>
<keyword evidence="1" id="KW-1133">Transmembrane helix</keyword>